<name>A0A2C6KIC1_9APIC</name>
<feature type="compositionally biased region" description="Basic and acidic residues" evidence="2">
    <location>
        <begin position="939"/>
        <end position="982"/>
    </location>
</feature>
<sequence>MKARLQQLKEGWKLNLIDVKQWMTAAFDEMAQVYIHSAKKEVESVESKNGLIAQLQKQLEDERAVSSCTIQKLEEDLVSLQLLLHDRENQLVLAQHTRERQEQLIEHLKTTSTDNLERQKKVQEKLQSEILSLKEKEADRDVLKTEEKDLLQRQLNDTQRELDEKTVDNRRLLSQVDTLTQERDQMKKEAEESQRTILKLERDLVEIRGRESIQRQELDACQKAKDEGKILEKELVEQLHAVNMTLNAKEDLLTETKREMERITQELETEKELRSLKEQEIEEKASELRGCRETEVTQSEKISDLEREVQRMQKVIQNLQEQEEQNRRQRGAEKSRLEKQLQDQEHEIKAIQEESAGRLRQHLEAEEKLREELHALKSHQRKKTSTDEELLLTKRELQTLKDELRDLLAEEVEKRENLERESERHREQSESRQHLIRSLLQQKSTLEVKLLHAQEEQAALKELYEKRDEEIRDLHRQIATFQHDLRQKDMQLQRNKLDDEKYKQEIQSLETTLKEHQEELLNRQEQLTDALNKHQISMASTKKWRCMYTSQQQELQQLRNQLLSLHKSLLQKGDNQDEILLLHLNSSFSRGHATSRVSAQGEKKEEGNEEEEEEEQEERKEKELDYEKEHSDDDYKNKSGLYKGQDASPVISSSSASSSCSPFSRGDTTTKTKNPKEKNTLSDFGGEDVDRQEGDVRTASPSYHVNQAASALIELLLDAPIFSSSKEEKKKFTARQDLLSPFDKLSGQPRVLGEGRPAAVADPSTSSHIHPLSPLHTKSDRERRISLNGTSLRLSDLPLEVLLEPEKEEGGEKRREEEDLDLGDASERRTRRRGERTVSNDKKDVRRREQDCDEGDTEKQIYTEGAPRYDEDTFDSPTCNGEDLSLKRRVSRDGLDGEPDDGRDEKEEKKKRNGRREEGKQEEEESRQTTASSLASRRGGGEVVERRREVDSSNERERKKLEKDQGIEDRARERERGMKQRTAESGSGDEEEKENLRGNQERKWSAKSRGERRREQEEERDDYSNRCDSSQGESHREGVENKREDKRKKNNESDSEERFSTGGEERRSEKTAELMDIRRELDILRKEHDIHSRQKSQVEKSLFTLQGEHRRAEEELSRVTCTCEIAFHDILAQSHRYHTSARALQRIESAGENSSQIPLLRQDLYHFIQSRERGRDGGEKEERREKRRNQMYFTENEKRQVMEWMSYLVLETERACAILEGAHAARDLAARQRQELQGEVQRLSGMILSSQNHLGTLSKETSDYSKRIRQLELREHRCLKVLGFPGVLSPSSSSSSSPSPSSKKSKMISFNLDMNEKLQDEEEEKREEDEVYYKPQGERKSTQLVSLKKRFPPSCLKHTENLHNASLDEREADDGHERSLHLLANERQSRMKEESSSLLEEGPQQGGGGGRDWLSPHYRRHFDHVDFSFTREDHTHRPQNVFFSHHRTGSKNTPKSFLLPMERSSCASSYQTSYHDDEHGEVQSRDFSSLDTSSEGLFLKNKNKKEERDSMSPFSLGGSIAESRRCETENDLRLFDSEKSSYSFLQDSRDSLRPTTSSMMSTPSFGGRGGGGKHSRCFTAATTRTQISPSSSFSNDMESENKRRGRNVDVFLSPLEKRRHSDERMNEKSSPIFSQRITDDDRNETKDLMLLSPSSLIQASTGGCSFWVDWKRRNQEIEERENGERQRLIVTSN</sequence>
<protein>
    <submittedName>
        <fullName evidence="3">Liver stage related protein</fullName>
    </submittedName>
</protein>
<dbReference type="RefSeq" id="XP_067919032.1">
    <property type="nucleotide sequence ID" value="XM_068068992.1"/>
</dbReference>
<organism evidence="3 4">
    <name type="scientific">Cystoisospora suis</name>
    <dbReference type="NCBI Taxonomy" id="483139"/>
    <lineage>
        <taxon>Eukaryota</taxon>
        <taxon>Sar</taxon>
        <taxon>Alveolata</taxon>
        <taxon>Apicomplexa</taxon>
        <taxon>Conoidasida</taxon>
        <taxon>Coccidia</taxon>
        <taxon>Eucoccidiorida</taxon>
        <taxon>Eimeriorina</taxon>
        <taxon>Sarcocystidae</taxon>
        <taxon>Cystoisospora</taxon>
    </lineage>
</organism>
<dbReference type="GeneID" id="94432203"/>
<evidence type="ECO:0000256" key="2">
    <source>
        <dbReference type="SAM" id="MobiDB-lite"/>
    </source>
</evidence>
<feature type="compositionally biased region" description="Basic and acidic residues" evidence="2">
    <location>
        <begin position="804"/>
        <end position="817"/>
    </location>
</feature>
<feature type="coiled-coil region" evidence="1">
    <location>
        <begin position="116"/>
        <end position="210"/>
    </location>
</feature>
<feature type="compositionally biased region" description="Low complexity" evidence="2">
    <location>
        <begin position="791"/>
        <end position="802"/>
    </location>
</feature>
<feature type="compositionally biased region" description="Basic and acidic residues" evidence="2">
    <location>
        <begin position="1033"/>
        <end position="1044"/>
    </location>
</feature>
<feature type="region of interest" description="Disordered" evidence="2">
    <location>
        <begin position="320"/>
        <end position="344"/>
    </location>
</feature>
<feature type="compositionally biased region" description="Basic and acidic residues" evidence="2">
    <location>
        <begin position="1050"/>
        <end position="1073"/>
    </location>
</feature>
<dbReference type="Proteomes" id="UP000221165">
    <property type="component" value="Unassembled WGS sequence"/>
</dbReference>
<accession>A0A2C6KIC1</accession>
<feature type="compositionally biased region" description="Basic and acidic residues" evidence="2">
    <location>
        <begin position="903"/>
        <end position="919"/>
    </location>
</feature>
<feature type="compositionally biased region" description="Basic and acidic residues" evidence="2">
    <location>
        <begin position="994"/>
        <end position="1025"/>
    </location>
</feature>
<dbReference type="PANTHER" id="PTHR36812">
    <property type="entry name" value="NEUROFILAMENT TRIPLET M PROTEIN-LIKE PROTEIN"/>
    <property type="match status" value="1"/>
</dbReference>
<feature type="coiled-coil region" evidence="1">
    <location>
        <begin position="499"/>
        <end position="568"/>
    </location>
</feature>
<evidence type="ECO:0000313" key="4">
    <source>
        <dbReference type="Proteomes" id="UP000221165"/>
    </source>
</evidence>
<feature type="compositionally biased region" description="Acidic residues" evidence="2">
    <location>
        <begin position="607"/>
        <end position="616"/>
    </location>
</feature>
<feature type="region of interest" description="Disordered" evidence="2">
    <location>
        <begin position="1387"/>
        <end position="1414"/>
    </location>
</feature>
<proteinExistence type="predicted"/>
<dbReference type="OrthoDB" id="333836at2759"/>
<dbReference type="EMBL" id="MIGC01005107">
    <property type="protein sequence ID" value="PHJ17307.1"/>
    <property type="molecule type" value="Genomic_DNA"/>
</dbReference>
<feature type="compositionally biased region" description="Basic and acidic residues" evidence="2">
    <location>
        <begin position="324"/>
        <end position="344"/>
    </location>
</feature>
<feature type="region of interest" description="Disordered" evidence="2">
    <location>
        <begin position="1545"/>
        <end position="1575"/>
    </location>
</feature>
<dbReference type="VEuPathDB" id="ToxoDB:CSUI_008872"/>
<feature type="compositionally biased region" description="Basic and acidic residues" evidence="2">
    <location>
        <begin position="857"/>
        <end position="871"/>
    </location>
</feature>
<reference evidence="3 4" key="1">
    <citation type="journal article" date="2017" name="Int. J. Parasitol.">
        <title>The genome of the protozoan parasite Cystoisospora suis and a reverse vaccinology approach to identify vaccine candidates.</title>
        <authorList>
            <person name="Palmieri N."/>
            <person name="Shrestha A."/>
            <person name="Ruttkowski B."/>
            <person name="Beck T."/>
            <person name="Vogl C."/>
            <person name="Tomley F."/>
            <person name="Blake D.P."/>
            <person name="Joachim A."/>
        </authorList>
    </citation>
    <scope>NUCLEOTIDE SEQUENCE [LARGE SCALE GENOMIC DNA]</scope>
    <source>
        <strain evidence="3 4">Wien I</strain>
    </source>
</reference>
<feature type="compositionally biased region" description="Basic and acidic residues" evidence="2">
    <location>
        <begin position="835"/>
        <end position="850"/>
    </location>
</feature>
<keyword evidence="1" id="KW-0175">Coiled coil</keyword>
<feature type="compositionally biased region" description="Low complexity" evidence="2">
    <location>
        <begin position="1554"/>
        <end position="1564"/>
    </location>
</feature>
<keyword evidence="4" id="KW-1185">Reference proteome</keyword>
<feature type="compositionally biased region" description="Basic and acidic residues" evidence="2">
    <location>
        <begin position="668"/>
        <end position="680"/>
    </location>
</feature>
<dbReference type="PANTHER" id="PTHR36812:SF9">
    <property type="entry name" value="MYB-LIKE PROTEIN X ISOFORM X1"/>
    <property type="match status" value="1"/>
</dbReference>
<comment type="caution">
    <text evidence="3">The sequence shown here is derived from an EMBL/GenBank/DDBJ whole genome shotgun (WGS) entry which is preliminary data.</text>
</comment>
<feature type="compositionally biased region" description="Low complexity" evidence="2">
    <location>
        <begin position="648"/>
        <end position="667"/>
    </location>
</feature>
<evidence type="ECO:0000313" key="3">
    <source>
        <dbReference type="EMBL" id="PHJ17307.1"/>
    </source>
</evidence>
<evidence type="ECO:0000256" key="1">
    <source>
        <dbReference type="SAM" id="Coils"/>
    </source>
</evidence>
<feature type="compositionally biased region" description="Basic and acidic residues" evidence="2">
    <location>
        <begin position="617"/>
        <end position="637"/>
    </location>
</feature>
<gene>
    <name evidence="3" type="ORF">CSUI_008872</name>
</gene>
<feature type="region of interest" description="Disordered" evidence="2">
    <location>
        <begin position="590"/>
        <end position="702"/>
    </location>
</feature>
<feature type="region of interest" description="Disordered" evidence="2">
    <location>
        <begin position="727"/>
        <end position="1073"/>
    </location>
</feature>
<feature type="coiled-coil region" evidence="1">
    <location>
        <begin position="45"/>
        <end position="90"/>
    </location>
</feature>